<keyword evidence="2" id="KW-0813">Transport</keyword>
<dbReference type="InterPro" id="IPR036259">
    <property type="entry name" value="MFS_trans_sf"/>
</dbReference>
<dbReference type="InterPro" id="IPR004638">
    <property type="entry name" value="EmrB-like"/>
</dbReference>
<feature type="transmembrane region" description="Helical" evidence="8">
    <location>
        <begin position="207"/>
        <end position="227"/>
    </location>
</feature>
<dbReference type="Proteomes" id="UP000223071">
    <property type="component" value="Unassembled WGS sequence"/>
</dbReference>
<dbReference type="RefSeq" id="WP_098504192.1">
    <property type="nucleotide sequence ID" value="NZ_PDJQ01000001.1"/>
</dbReference>
<dbReference type="FunFam" id="1.20.1720.10:FF:000004">
    <property type="entry name" value="EmrB/QacA family drug resistance transporter"/>
    <property type="match status" value="1"/>
</dbReference>
<evidence type="ECO:0000256" key="6">
    <source>
        <dbReference type="ARBA" id="ARBA00023136"/>
    </source>
</evidence>
<evidence type="ECO:0000259" key="9">
    <source>
        <dbReference type="PROSITE" id="PS50850"/>
    </source>
</evidence>
<organism evidence="10 11">
    <name type="scientific">Tepidiforma thermophila (strain KCTC 52669 / CGMCC 1.13589 / G233)</name>
    <dbReference type="NCBI Taxonomy" id="2761530"/>
    <lineage>
        <taxon>Bacteria</taxon>
        <taxon>Bacillati</taxon>
        <taxon>Chloroflexota</taxon>
        <taxon>Tepidiformia</taxon>
        <taxon>Tepidiformales</taxon>
        <taxon>Tepidiformaceae</taxon>
        <taxon>Tepidiforma</taxon>
    </lineage>
</organism>
<evidence type="ECO:0000313" key="10">
    <source>
        <dbReference type="EMBL" id="PFG74837.1"/>
    </source>
</evidence>
<evidence type="ECO:0000256" key="1">
    <source>
        <dbReference type="ARBA" id="ARBA00004651"/>
    </source>
</evidence>
<feature type="transmembrane region" description="Helical" evidence="8">
    <location>
        <begin position="412"/>
        <end position="430"/>
    </location>
</feature>
<feature type="transmembrane region" description="Helical" evidence="8">
    <location>
        <begin position="145"/>
        <end position="163"/>
    </location>
</feature>
<dbReference type="InterPro" id="IPR020846">
    <property type="entry name" value="MFS_dom"/>
</dbReference>
<feature type="region of interest" description="Disordered" evidence="7">
    <location>
        <begin position="529"/>
        <end position="554"/>
    </location>
</feature>
<dbReference type="PANTHER" id="PTHR23501:SF197">
    <property type="entry name" value="COMD"/>
    <property type="match status" value="1"/>
</dbReference>
<reference evidence="10 11" key="1">
    <citation type="submission" date="2017-09" db="EMBL/GenBank/DDBJ databases">
        <title>Sequencing the genomes of two abundant thermophiles in Great Basin hot springs: Thermocrinis jamiesonii and novel Chloroflexi Thermoflexus hugenholtzii.</title>
        <authorList>
            <person name="Hedlund B."/>
        </authorList>
    </citation>
    <scope>NUCLEOTIDE SEQUENCE [LARGE SCALE GENOMIC DNA]</scope>
    <source>
        <strain evidence="10 11">G233</strain>
    </source>
</reference>
<feature type="transmembrane region" description="Helical" evidence="8">
    <location>
        <begin position="51"/>
        <end position="74"/>
    </location>
</feature>
<dbReference type="PANTHER" id="PTHR23501">
    <property type="entry name" value="MAJOR FACILITATOR SUPERFAMILY"/>
    <property type="match status" value="1"/>
</dbReference>
<dbReference type="NCBIfam" id="TIGR00711">
    <property type="entry name" value="efflux_EmrB"/>
    <property type="match status" value="1"/>
</dbReference>
<feature type="transmembrane region" description="Helical" evidence="8">
    <location>
        <begin position="276"/>
        <end position="300"/>
    </location>
</feature>
<evidence type="ECO:0000256" key="8">
    <source>
        <dbReference type="SAM" id="Phobius"/>
    </source>
</evidence>
<dbReference type="EMBL" id="PDJQ01000001">
    <property type="protein sequence ID" value="PFG74837.1"/>
    <property type="molecule type" value="Genomic_DNA"/>
</dbReference>
<evidence type="ECO:0000256" key="2">
    <source>
        <dbReference type="ARBA" id="ARBA00022448"/>
    </source>
</evidence>
<accession>A0A2A9HFM8</accession>
<keyword evidence="5 8" id="KW-1133">Transmembrane helix</keyword>
<feature type="transmembrane region" description="Helical" evidence="8">
    <location>
        <begin position="366"/>
        <end position="391"/>
    </location>
</feature>
<evidence type="ECO:0000313" key="11">
    <source>
        <dbReference type="Proteomes" id="UP000223071"/>
    </source>
</evidence>
<feature type="transmembrane region" description="Helical" evidence="8">
    <location>
        <begin position="312"/>
        <end position="334"/>
    </location>
</feature>
<dbReference type="CDD" id="cd17502">
    <property type="entry name" value="MFS_Azr1_MDR_like"/>
    <property type="match status" value="1"/>
</dbReference>
<feature type="transmembrane region" description="Helical" evidence="8">
    <location>
        <begin position="112"/>
        <end position="133"/>
    </location>
</feature>
<keyword evidence="11" id="KW-1185">Reference proteome</keyword>
<feature type="transmembrane region" description="Helical" evidence="8">
    <location>
        <begin position="501"/>
        <end position="519"/>
    </location>
</feature>
<keyword evidence="6 8" id="KW-0472">Membrane</keyword>
<dbReference type="PROSITE" id="PS50850">
    <property type="entry name" value="MFS"/>
    <property type="match status" value="1"/>
</dbReference>
<evidence type="ECO:0000256" key="5">
    <source>
        <dbReference type="ARBA" id="ARBA00022989"/>
    </source>
</evidence>
<evidence type="ECO:0000256" key="7">
    <source>
        <dbReference type="SAM" id="MobiDB-lite"/>
    </source>
</evidence>
<comment type="subcellular location">
    <subcellularLocation>
        <location evidence="1">Cell membrane</location>
        <topology evidence="1">Multi-pass membrane protein</topology>
    </subcellularLocation>
</comment>
<gene>
    <name evidence="10" type="ORF">A9A59_2082</name>
</gene>
<feature type="transmembrane region" description="Helical" evidence="8">
    <location>
        <begin position="341"/>
        <end position="360"/>
    </location>
</feature>
<feature type="transmembrane region" description="Helical" evidence="8">
    <location>
        <begin position="239"/>
        <end position="255"/>
    </location>
</feature>
<evidence type="ECO:0000256" key="3">
    <source>
        <dbReference type="ARBA" id="ARBA00022475"/>
    </source>
</evidence>
<keyword evidence="3" id="KW-1003">Cell membrane</keyword>
<name>A0A2A9HFM8_TEPT2</name>
<dbReference type="Gene3D" id="1.20.1250.20">
    <property type="entry name" value="MFS general substrate transporter like domains"/>
    <property type="match status" value="2"/>
</dbReference>
<proteinExistence type="predicted"/>
<feature type="transmembrane region" description="Helical" evidence="8">
    <location>
        <begin position="175"/>
        <end position="195"/>
    </location>
</feature>
<feature type="transmembrane region" description="Helical" evidence="8">
    <location>
        <begin position="86"/>
        <end position="106"/>
    </location>
</feature>
<keyword evidence="4 8" id="KW-0812">Transmembrane</keyword>
<evidence type="ECO:0000256" key="4">
    <source>
        <dbReference type="ARBA" id="ARBA00022692"/>
    </source>
</evidence>
<comment type="caution">
    <text evidence="10">The sequence shown here is derived from an EMBL/GenBank/DDBJ whole genome shotgun (WGS) entry which is preliminary data.</text>
</comment>
<feature type="domain" description="Major facilitator superfamily (MFS) profile" evidence="9">
    <location>
        <begin position="22"/>
        <end position="459"/>
    </location>
</feature>
<dbReference type="GO" id="GO:0022857">
    <property type="term" value="F:transmembrane transporter activity"/>
    <property type="evidence" value="ECO:0007669"/>
    <property type="project" value="InterPro"/>
</dbReference>
<sequence>MHAPAAQQPLAETLTPRQKWLLLGSLMVSLFIGALDQTVVSTATPRILADLGGFTLLSWLFTSYMLTSTVVIPLVGKLGDIYGRKLFLIGGVFLFMVASAACGAAPNMPVLIWMRALQGLGGGMIFASVFATMGDLFAPAERGKYIGLFTGVFSLASVVGPTFGGFLTDTLSWRWVFYINIPVGLVAIPAIWFNLPSKVRSGSPKLDFLGAGLLSAASVMTLLALVWAGDRYAWDSPQIIGLLGGSAVLLVLFVLQELRHPEPTLPLHLFRNRVFVLSNLVVFTFGFGVFGAFQFLGIYVQTALGASATTSGVITTPQSLGVLLTSVVGGQVIARTGKYKWQTVFGTVLIAAALGALTQVSLETRLWQVSAVMVVLGFGFGLVLPTMSLVVQNAVSYQYIGVASSSSQFFRQIGAVLGIAVFGAILANTYHAEFADRLTAEEKATLGPALVQQLDDPTIRLNEAVYARIEEAIRAMPDGDTLLDRTRTAQGEGVVIAVRHIYWGAVAAAILCAVLAFLMPELPLRRTVTGGPPGEPGREAAPGGRVPVPGAIGD</sequence>
<dbReference type="InterPro" id="IPR011701">
    <property type="entry name" value="MFS"/>
</dbReference>
<protein>
    <submittedName>
        <fullName evidence="10">EmrB/QacA subfamily drug resistance transporter</fullName>
    </submittedName>
</protein>
<dbReference type="SUPFAM" id="SSF103473">
    <property type="entry name" value="MFS general substrate transporter"/>
    <property type="match status" value="1"/>
</dbReference>
<dbReference type="AlphaFoldDB" id="A0A2A9HFM8"/>
<dbReference type="PRINTS" id="PR01036">
    <property type="entry name" value="TCRTETB"/>
</dbReference>
<dbReference type="GO" id="GO:0005886">
    <property type="term" value="C:plasma membrane"/>
    <property type="evidence" value="ECO:0007669"/>
    <property type="project" value="UniProtKB-SubCell"/>
</dbReference>
<dbReference type="Pfam" id="PF07690">
    <property type="entry name" value="MFS_1"/>
    <property type="match status" value="1"/>
</dbReference>
<feature type="transmembrane region" description="Helical" evidence="8">
    <location>
        <begin position="20"/>
        <end position="39"/>
    </location>
</feature>